<protein>
    <submittedName>
        <fullName evidence="2">Uncharacterized protein</fullName>
    </submittedName>
</protein>
<reference evidence="2" key="1">
    <citation type="journal article" date="2015" name="Nature">
        <title>Complex archaea that bridge the gap between prokaryotes and eukaryotes.</title>
        <authorList>
            <person name="Spang A."/>
            <person name="Saw J.H."/>
            <person name="Jorgensen S.L."/>
            <person name="Zaremba-Niedzwiedzka K."/>
            <person name="Martijn J."/>
            <person name="Lind A.E."/>
            <person name="van Eijk R."/>
            <person name="Schleper C."/>
            <person name="Guy L."/>
            <person name="Ettema T.J."/>
        </authorList>
    </citation>
    <scope>NUCLEOTIDE SEQUENCE</scope>
</reference>
<sequence length="145" mass="15438">MTIPRCDEGISLRQDATVSASQGRAREGGNEVGATSPRGNVASGQAGWAPGKTATGSRPEEVKVSIRTSSCIPELVMLLLDLLPETFPTYKCVCTIPSDIGMFKASRIPRKGAARRGPAFPETVHMPVLQSFSLARPQVNILCGR</sequence>
<evidence type="ECO:0000313" key="2">
    <source>
        <dbReference type="EMBL" id="KKM21631.1"/>
    </source>
</evidence>
<comment type="caution">
    <text evidence="2">The sequence shown here is derived from an EMBL/GenBank/DDBJ whole genome shotgun (WGS) entry which is preliminary data.</text>
</comment>
<name>A0A0F9I1Y2_9ZZZZ</name>
<gene>
    <name evidence="2" type="ORF">LCGC14_1633490</name>
</gene>
<dbReference type="AlphaFoldDB" id="A0A0F9I1Y2"/>
<organism evidence="2">
    <name type="scientific">marine sediment metagenome</name>
    <dbReference type="NCBI Taxonomy" id="412755"/>
    <lineage>
        <taxon>unclassified sequences</taxon>
        <taxon>metagenomes</taxon>
        <taxon>ecological metagenomes</taxon>
    </lineage>
</organism>
<proteinExistence type="predicted"/>
<feature type="region of interest" description="Disordered" evidence="1">
    <location>
        <begin position="14"/>
        <end position="60"/>
    </location>
</feature>
<dbReference type="EMBL" id="LAZR01013510">
    <property type="protein sequence ID" value="KKM21631.1"/>
    <property type="molecule type" value="Genomic_DNA"/>
</dbReference>
<evidence type="ECO:0000256" key="1">
    <source>
        <dbReference type="SAM" id="MobiDB-lite"/>
    </source>
</evidence>
<accession>A0A0F9I1Y2</accession>